<evidence type="ECO:0000313" key="13">
    <source>
        <dbReference type="EMBL" id="KKR33841.1"/>
    </source>
</evidence>
<evidence type="ECO:0000256" key="1">
    <source>
        <dbReference type="ARBA" id="ARBA00001946"/>
    </source>
</evidence>
<feature type="site" description="Stabilizes the phosphoryl group" evidence="11">
    <location>
        <position position="50"/>
    </location>
</feature>
<dbReference type="PATRIC" id="fig|1618450.3.peg.344"/>
<evidence type="ECO:0000256" key="5">
    <source>
        <dbReference type="ARBA" id="ARBA00022723"/>
    </source>
</evidence>
<keyword evidence="5 12" id="KW-0479">Metal-binding</keyword>
<evidence type="ECO:0000256" key="10">
    <source>
        <dbReference type="PIRSR" id="PIRSR004682-1"/>
    </source>
</evidence>
<dbReference type="NCBIfam" id="TIGR01662">
    <property type="entry name" value="HAD-SF-IIIA"/>
    <property type="match status" value="1"/>
</dbReference>
<feature type="site" description="Stabilizes the phosphoryl group" evidence="11">
    <location>
        <position position="108"/>
    </location>
</feature>
<feature type="binding site" evidence="12">
    <location>
        <position position="104"/>
    </location>
    <ligand>
        <name>Zn(2+)</name>
        <dbReference type="ChEBI" id="CHEBI:29105"/>
    </ligand>
</feature>
<dbReference type="Gene3D" id="3.40.50.1000">
    <property type="entry name" value="HAD superfamily/HAD-like"/>
    <property type="match status" value="1"/>
</dbReference>
<sequence length="182" mass="20532">MKKAVFLDKDGTLIKNIPYNVNPDFIEFLPHVIPGLQLLSAANYQLVIVTNQSGVAKGYFQEKDLDKVEEKIRKEMSHYEVGLSGFYFCPHHPEGIVPKYTRSCLCRKPMPGLILEAAKDLGSDLSLSWTVGDIPDDIEAGRLAGTKTALVNFSGQNFVEIAKKIINQTRESKYYQFNFRQT</sequence>
<dbReference type="InterPro" id="IPR013954">
    <property type="entry name" value="PNK3P"/>
</dbReference>
<dbReference type="InterPro" id="IPR004446">
    <property type="entry name" value="Heptose_bisP_phosphatase"/>
</dbReference>
<keyword evidence="12" id="KW-0862">Zinc</keyword>
<dbReference type="GO" id="GO:0005737">
    <property type="term" value="C:cytoplasm"/>
    <property type="evidence" value="ECO:0007669"/>
    <property type="project" value="UniProtKB-SubCell"/>
</dbReference>
<dbReference type="GO" id="GO:0016791">
    <property type="term" value="F:phosphatase activity"/>
    <property type="evidence" value="ECO:0007669"/>
    <property type="project" value="InterPro"/>
</dbReference>
<feature type="binding site" evidence="12">
    <location>
        <position position="106"/>
    </location>
    <ligand>
        <name>Zn(2+)</name>
        <dbReference type="ChEBI" id="CHEBI:29105"/>
    </ligand>
</feature>
<dbReference type="GO" id="GO:0005975">
    <property type="term" value="P:carbohydrate metabolic process"/>
    <property type="evidence" value="ECO:0007669"/>
    <property type="project" value="InterPro"/>
</dbReference>
<evidence type="ECO:0000256" key="11">
    <source>
        <dbReference type="PIRSR" id="PIRSR004682-3"/>
    </source>
</evidence>
<keyword evidence="6 9" id="KW-0378">Hydrolase</keyword>
<comment type="subunit">
    <text evidence="3">Monomer.</text>
</comment>
<comment type="cofactor">
    <cofactor evidence="1 12">
        <name>Mg(2+)</name>
        <dbReference type="ChEBI" id="CHEBI:18420"/>
    </cofactor>
</comment>
<dbReference type="EMBL" id="LBXN01000011">
    <property type="protein sequence ID" value="KKR33841.1"/>
    <property type="molecule type" value="Genomic_DNA"/>
</dbReference>
<evidence type="ECO:0000256" key="9">
    <source>
        <dbReference type="PIRNR" id="PIRNR004682"/>
    </source>
</evidence>
<comment type="similarity">
    <text evidence="9">Belongs to the gmhB family.</text>
</comment>
<feature type="binding site" evidence="12">
    <location>
        <position position="89"/>
    </location>
    <ligand>
        <name>Zn(2+)</name>
        <dbReference type="ChEBI" id="CHEBI:29105"/>
    </ligand>
</feature>
<comment type="subcellular location">
    <subcellularLocation>
        <location evidence="2 9">Cytoplasm</location>
    </subcellularLocation>
</comment>
<dbReference type="GO" id="GO:0046872">
    <property type="term" value="F:metal ion binding"/>
    <property type="evidence" value="ECO:0007669"/>
    <property type="project" value="UniProtKB-KW"/>
</dbReference>
<dbReference type="InterPro" id="IPR006543">
    <property type="entry name" value="Histidinol-phos"/>
</dbReference>
<comment type="cofactor">
    <cofactor evidence="12">
        <name>Zn(2+)</name>
        <dbReference type="ChEBI" id="CHEBI:29105"/>
    </cofactor>
</comment>
<dbReference type="PIRSF" id="PIRSF004682">
    <property type="entry name" value="GmhB"/>
    <property type="match status" value="1"/>
</dbReference>
<proteinExistence type="inferred from homology"/>
<feature type="active site" description="Nucleophile" evidence="10">
    <location>
        <position position="8"/>
    </location>
</feature>
<dbReference type="PANTHER" id="PTHR42891:SF1">
    <property type="entry name" value="D-GLYCERO-BETA-D-MANNO-HEPTOSE-1,7-BISPHOSPHATE 7-PHOSPHATASE"/>
    <property type="match status" value="1"/>
</dbReference>
<feature type="binding site" evidence="12">
    <location>
        <position position="10"/>
    </location>
    <ligand>
        <name>Mg(2+)</name>
        <dbReference type="ChEBI" id="CHEBI:18420"/>
    </ligand>
</feature>
<dbReference type="PANTHER" id="PTHR42891">
    <property type="entry name" value="D-GLYCERO-BETA-D-MANNO-HEPTOSE-1,7-BISPHOSPHATE 7-PHOSPHATASE"/>
    <property type="match status" value="1"/>
</dbReference>
<dbReference type="InterPro" id="IPR006549">
    <property type="entry name" value="HAD-SF_hydro_IIIA"/>
</dbReference>
<feature type="active site" description="Proton donor" evidence="10">
    <location>
        <position position="10"/>
    </location>
</feature>
<dbReference type="Proteomes" id="UP000034539">
    <property type="component" value="Unassembled WGS sequence"/>
</dbReference>
<evidence type="ECO:0000256" key="12">
    <source>
        <dbReference type="PIRSR" id="PIRSR004682-4"/>
    </source>
</evidence>
<name>A0A0G0Q934_9BACT</name>
<keyword evidence="12" id="KW-0460">Magnesium</keyword>
<evidence type="ECO:0000313" key="14">
    <source>
        <dbReference type="Proteomes" id="UP000034539"/>
    </source>
</evidence>
<feature type="binding site" evidence="12">
    <location>
        <position position="133"/>
    </location>
    <ligand>
        <name>Mg(2+)</name>
        <dbReference type="ChEBI" id="CHEBI:18420"/>
    </ligand>
</feature>
<evidence type="ECO:0000256" key="2">
    <source>
        <dbReference type="ARBA" id="ARBA00004496"/>
    </source>
</evidence>
<feature type="binding site" evidence="12">
    <location>
        <position position="8"/>
    </location>
    <ligand>
        <name>Mg(2+)</name>
        <dbReference type="ChEBI" id="CHEBI:18420"/>
    </ligand>
</feature>
<dbReference type="SUPFAM" id="SSF56784">
    <property type="entry name" value="HAD-like"/>
    <property type="match status" value="1"/>
</dbReference>
<dbReference type="EC" id="3.1.3.-" evidence="9"/>
<evidence type="ECO:0000256" key="8">
    <source>
        <dbReference type="ARBA" id="ARBA00031828"/>
    </source>
</evidence>
<comment type="caution">
    <text evidence="13">The sequence shown here is derived from an EMBL/GenBank/DDBJ whole genome shotgun (WGS) entry which is preliminary data.</text>
</comment>
<dbReference type="CDD" id="cd07503">
    <property type="entry name" value="HAD_HisB-N"/>
    <property type="match status" value="1"/>
</dbReference>
<keyword evidence="4 9" id="KW-0963">Cytoplasm</keyword>
<protein>
    <recommendedName>
        <fullName evidence="8 9">D,D-heptose 1,7-bisphosphate phosphatase</fullName>
        <ecNumber evidence="9">3.1.3.-</ecNumber>
    </recommendedName>
</protein>
<keyword evidence="7 9" id="KW-0119">Carbohydrate metabolism</keyword>
<feature type="binding site" evidence="12">
    <location>
        <position position="91"/>
    </location>
    <ligand>
        <name>Zn(2+)</name>
        <dbReference type="ChEBI" id="CHEBI:29105"/>
    </ligand>
</feature>
<gene>
    <name evidence="13" type="ORF">UT63_C0011G0023</name>
</gene>
<evidence type="ECO:0000256" key="7">
    <source>
        <dbReference type="ARBA" id="ARBA00023277"/>
    </source>
</evidence>
<dbReference type="AlphaFoldDB" id="A0A0G0Q934"/>
<dbReference type="InterPro" id="IPR036412">
    <property type="entry name" value="HAD-like_sf"/>
</dbReference>
<dbReference type="NCBIfam" id="TIGR01656">
    <property type="entry name" value="Histidinol-ppas"/>
    <property type="match status" value="1"/>
</dbReference>
<evidence type="ECO:0000256" key="6">
    <source>
        <dbReference type="ARBA" id="ARBA00022801"/>
    </source>
</evidence>
<dbReference type="Pfam" id="PF08645">
    <property type="entry name" value="PNK3P"/>
    <property type="match status" value="1"/>
</dbReference>
<evidence type="ECO:0000256" key="4">
    <source>
        <dbReference type="ARBA" id="ARBA00022490"/>
    </source>
</evidence>
<evidence type="ECO:0000256" key="3">
    <source>
        <dbReference type="ARBA" id="ARBA00011245"/>
    </source>
</evidence>
<accession>A0A0G0Q934</accession>
<dbReference type="InterPro" id="IPR023214">
    <property type="entry name" value="HAD_sf"/>
</dbReference>
<feature type="site" description="Contributes to substrate recognition" evidence="11">
    <location>
        <position position="107"/>
    </location>
</feature>
<reference evidence="13 14" key="1">
    <citation type="journal article" date="2015" name="Nature">
        <title>rRNA introns, odd ribosomes, and small enigmatic genomes across a large radiation of phyla.</title>
        <authorList>
            <person name="Brown C.T."/>
            <person name="Hug L.A."/>
            <person name="Thomas B.C."/>
            <person name="Sharon I."/>
            <person name="Castelle C.J."/>
            <person name="Singh A."/>
            <person name="Wilkins M.J."/>
            <person name="Williams K.H."/>
            <person name="Banfield J.F."/>
        </authorList>
    </citation>
    <scope>NUCLEOTIDE SEQUENCE [LARGE SCALE GENOMIC DNA]</scope>
</reference>
<organism evidence="13 14">
    <name type="scientific">Candidatus Gottesmanbacteria bacterium GW2011_GWC2_39_8</name>
    <dbReference type="NCBI Taxonomy" id="1618450"/>
    <lineage>
        <taxon>Bacteria</taxon>
        <taxon>Candidatus Gottesmaniibacteriota</taxon>
    </lineage>
</organism>